<proteinExistence type="predicted"/>
<dbReference type="AlphaFoldDB" id="A0A9D4IJ07"/>
<comment type="caution">
    <text evidence="1">The sequence shown here is derived from an EMBL/GenBank/DDBJ whole genome shotgun (WGS) entry which is preliminary data.</text>
</comment>
<gene>
    <name evidence="1" type="ORF">DPMN_177441</name>
</gene>
<protein>
    <submittedName>
        <fullName evidence="1">Uncharacterized protein</fullName>
    </submittedName>
</protein>
<keyword evidence="2" id="KW-1185">Reference proteome</keyword>
<evidence type="ECO:0000313" key="2">
    <source>
        <dbReference type="Proteomes" id="UP000828390"/>
    </source>
</evidence>
<dbReference type="Proteomes" id="UP000828390">
    <property type="component" value="Unassembled WGS sequence"/>
</dbReference>
<feature type="non-terminal residue" evidence="1">
    <location>
        <position position="1"/>
    </location>
</feature>
<evidence type="ECO:0000313" key="1">
    <source>
        <dbReference type="EMBL" id="KAH3776030.1"/>
    </source>
</evidence>
<organism evidence="1 2">
    <name type="scientific">Dreissena polymorpha</name>
    <name type="common">Zebra mussel</name>
    <name type="synonym">Mytilus polymorpha</name>
    <dbReference type="NCBI Taxonomy" id="45954"/>
    <lineage>
        <taxon>Eukaryota</taxon>
        <taxon>Metazoa</taxon>
        <taxon>Spiralia</taxon>
        <taxon>Lophotrochozoa</taxon>
        <taxon>Mollusca</taxon>
        <taxon>Bivalvia</taxon>
        <taxon>Autobranchia</taxon>
        <taxon>Heteroconchia</taxon>
        <taxon>Euheterodonta</taxon>
        <taxon>Imparidentia</taxon>
        <taxon>Neoheterodontei</taxon>
        <taxon>Myida</taxon>
        <taxon>Dreissenoidea</taxon>
        <taxon>Dreissenidae</taxon>
        <taxon>Dreissena</taxon>
    </lineage>
</organism>
<accession>A0A9D4IJ07</accession>
<reference evidence="1" key="1">
    <citation type="journal article" date="2019" name="bioRxiv">
        <title>The Genome of the Zebra Mussel, Dreissena polymorpha: A Resource for Invasive Species Research.</title>
        <authorList>
            <person name="McCartney M.A."/>
            <person name="Auch B."/>
            <person name="Kono T."/>
            <person name="Mallez S."/>
            <person name="Zhang Y."/>
            <person name="Obille A."/>
            <person name="Becker A."/>
            <person name="Abrahante J.E."/>
            <person name="Garbe J."/>
            <person name="Badalamenti J.P."/>
            <person name="Herman A."/>
            <person name="Mangelson H."/>
            <person name="Liachko I."/>
            <person name="Sullivan S."/>
            <person name="Sone E.D."/>
            <person name="Koren S."/>
            <person name="Silverstein K.A.T."/>
            <person name="Beckman K.B."/>
            <person name="Gohl D.M."/>
        </authorList>
    </citation>
    <scope>NUCLEOTIDE SEQUENCE</scope>
    <source>
        <strain evidence="1">Duluth1</strain>
        <tissue evidence="1">Whole animal</tissue>
    </source>
</reference>
<name>A0A9D4IJ07_DREPO</name>
<dbReference type="EMBL" id="JAIWYP010000009">
    <property type="protein sequence ID" value="KAH3776030.1"/>
    <property type="molecule type" value="Genomic_DNA"/>
</dbReference>
<sequence length="73" mass="8464">MLISFISRTADVKFIVYIQQEISQTYAEIKKRNALFVADYLNNHVPVKEFFLDTFKDRTPAAKFVGSESCVRN</sequence>
<reference evidence="1" key="2">
    <citation type="submission" date="2020-11" db="EMBL/GenBank/DDBJ databases">
        <authorList>
            <person name="McCartney M.A."/>
            <person name="Auch B."/>
            <person name="Kono T."/>
            <person name="Mallez S."/>
            <person name="Becker A."/>
            <person name="Gohl D.M."/>
            <person name="Silverstein K.A.T."/>
            <person name="Koren S."/>
            <person name="Bechman K.B."/>
            <person name="Herman A."/>
            <person name="Abrahante J.E."/>
            <person name="Garbe J."/>
        </authorList>
    </citation>
    <scope>NUCLEOTIDE SEQUENCE</scope>
    <source>
        <strain evidence="1">Duluth1</strain>
        <tissue evidence="1">Whole animal</tissue>
    </source>
</reference>